<evidence type="ECO:0000256" key="11">
    <source>
        <dbReference type="ARBA" id="ARBA00023237"/>
    </source>
</evidence>
<organism evidence="16 17">
    <name type="scientific">Spirosoma aureum</name>
    <dbReference type="NCBI Taxonomy" id="2692134"/>
    <lineage>
        <taxon>Bacteria</taxon>
        <taxon>Pseudomonadati</taxon>
        <taxon>Bacteroidota</taxon>
        <taxon>Cytophagia</taxon>
        <taxon>Cytophagales</taxon>
        <taxon>Cytophagaceae</taxon>
        <taxon>Spirosoma</taxon>
    </lineage>
</organism>
<proteinExistence type="inferred from homology"/>
<dbReference type="EMBL" id="CP050063">
    <property type="protein sequence ID" value="QIP16124.1"/>
    <property type="molecule type" value="Genomic_DNA"/>
</dbReference>
<evidence type="ECO:0000256" key="1">
    <source>
        <dbReference type="ARBA" id="ARBA00004571"/>
    </source>
</evidence>
<dbReference type="AlphaFoldDB" id="A0A6G9AUU9"/>
<comment type="subcellular location">
    <subcellularLocation>
        <location evidence="1 12">Cell outer membrane</location>
        <topology evidence="1 12">Multi-pass membrane protein</topology>
    </subcellularLocation>
</comment>
<protein>
    <submittedName>
        <fullName evidence="16">TonB-dependent receptor</fullName>
    </submittedName>
</protein>
<keyword evidence="8" id="KW-0406">Ion transport</keyword>
<dbReference type="SUPFAM" id="SSF56935">
    <property type="entry name" value="Porins"/>
    <property type="match status" value="1"/>
</dbReference>
<evidence type="ECO:0000259" key="15">
    <source>
        <dbReference type="Pfam" id="PF07715"/>
    </source>
</evidence>
<evidence type="ECO:0000256" key="6">
    <source>
        <dbReference type="ARBA" id="ARBA00022729"/>
    </source>
</evidence>
<dbReference type="PANTHER" id="PTHR32552:SF68">
    <property type="entry name" value="FERRICHROME OUTER MEMBRANE TRANSPORTER_PHAGE RECEPTOR"/>
    <property type="match status" value="1"/>
</dbReference>
<sequence>MKTYKLLIAIGIWVAIALGATAQSNRQGLIFDAQTKEPIPGVTLAAPDGKSGVVTDANGRFSLTPTVNEVIVSAVGYRRQQVTLTPNQPLHIALEPAVEDLQTVVVTGNREAALRTETPIAISKLSPRLIEETKPTSIYEVINKTPGVLMVNLNNEQHMMAIRQPMTTNAYFLYLEDGVPIRPMGVFNHNALLELNQFTVSSIEVVKGPVSSIYGPEAVGGAVNFITQRPTAVPTARVGIQFDQWGYQRLQFGTGVQQGKFGIYLGGFVSQQRDSWLASSDYDKSSYFARLDYAFTPRTRLTGTLSYNDYNSQTSGSVDSTAFFARQYVSTTDFTYRKTFSLRSRLTLEQDWKDGSQSFITAFVRNNSVGQNPAYAIRWTTGSSTATGQINSNDFKSYGFIAQHTQKLSFLNSKLLVGATLDLSPNTYYAYQTDMAAELRADKKSVAKYTLIKERPDIQLANYQADIHNIAAYLQYDFEPLPKLRVSAGLRYDRMAFDYINALDKSSGDKSYSQATPKIGVTYDLGNGKGPSSMGLYANYSKGFSPPALTSIFIKRTVPTASGDLFYYNLQPATFDNTEIGGWASLFNNKVYVDGALYQMNGRNELLNIRQPDNSTDYQSAGRTMHRGVELGVTYRPSKQVFFRFGGTHVVHRFVEFTLSQRASDAVQNVDGKDMPSAPRTLWNTEISYYPAWLKNFRMSVEWQHVSSWFQNQTNTVSYGGYDFANARIGYQWKGIELYSNLLNVTDALFATNATRGNNATDRTTYTPAAPRTFVFGIQYSFSGK</sequence>
<keyword evidence="11 12" id="KW-0998">Cell outer membrane</keyword>
<keyword evidence="9 13" id="KW-0798">TonB box</keyword>
<evidence type="ECO:0000256" key="13">
    <source>
        <dbReference type="RuleBase" id="RU003357"/>
    </source>
</evidence>
<dbReference type="SUPFAM" id="SSF49464">
    <property type="entry name" value="Carboxypeptidase regulatory domain-like"/>
    <property type="match status" value="1"/>
</dbReference>
<reference evidence="16 17" key="1">
    <citation type="submission" date="2020-03" db="EMBL/GenBank/DDBJ databases">
        <authorList>
            <person name="Kim M.K."/>
        </authorList>
    </citation>
    <scope>NUCLEOTIDE SEQUENCE [LARGE SCALE GENOMIC DNA]</scope>
    <source>
        <strain evidence="16 17">BT328</strain>
    </source>
</reference>
<keyword evidence="10 12" id="KW-0472">Membrane</keyword>
<evidence type="ECO:0000256" key="2">
    <source>
        <dbReference type="ARBA" id="ARBA00022448"/>
    </source>
</evidence>
<evidence type="ECO:0000256" key="5">
    <source>
        <dbReference type="ARBA" id="ARBA00022692"/>
    </source>
</evidence>
<dbReference type="Pfam" id="PF13715">
    <property type="entry name" value="CarbopepD_reg_2"/>
    <property type="match status" value="1"/>
</dbReference>
<keyword evidence="3 12" id="KW-1134">Transmembrane beta strand</keyword>
<evidence type="ECO:0000256" key="4">
    <source>
        <dbReference type="ARBA" id="ARBA00022496"/>
    </source>
</evidence>
<evidence type="ECO:0000259" key="14">
    <source>
        <dbReference type="Pfam" id="PF00593"/>
    </source>
</evidence>
<dbReference type="Pfam" id="PF00593">
    <property type="entry name" value="TonB_dep_Rec_b-barrel"/>
    <property type="match status" value="1"/>
</dbReference>
<dbReference type="InterPro" id="IPR008969">
    <property type="entry name" value="CarboxyPept-like_regulatory"/>
</dbReference>
<dbReference type="InterPro" id="IPR012910">
    <property type="entry name" value="Plug_dom"/>
</dbReference>
<evidence type="ECO:0000313" key="17">
    <source>
        <dbReference type="Proteomes" id="UP000501802"/>
    </source>
</evidence>
<evidence type="ECO:0000256" key="8">
    <source>
        <dbReference type="ARBA" id="ARBA00023065"/>
    </source>
</evidence>
<dbReference type="PANTHER" id="PTHR32552">
    <property type="entry name" value="FERRICHROME IRON RECEPTOR-RELATED"/>
    <property type="match status" value="1"/>
</dbReference>
<dbReference type="KEGG" id="spib:G8759_27555"/>
<dbReference type="Gene3D" id="2.40.170.20">
    <property type="entry name" value="TonB-dependent receptor, beta-barrel domain"/>
    <property type="match status" value="1"/>
</dbReference>
<evidence type="ECO:0000313" key="16">
    <source>
        <dbReference type="EMBL" id="QIP16124.1"/>
    </source>
</evidence>
<evidence type="ECO:0000256" key="3">
    <source>
        <dbReference type="ARBA" id="ARBA00022452"/>
    </source>
</evidence>
<evidence type="ECO:0000256" key="10">
    <source>
        <dbReference type="ARBA" id="ARBA00023136"/>
    </source>
</evidence>
<dbReference type="InterPro" id="IPR039426">
    <property type="entry name" value="TonB-dep_rcpt-like"/>
</dbReference>
<evidence type="ECO:0000256" key="12">
    <source>
        <dbReference type="PROSITE-ProRule" id="PRU01360"/>
    </source>
</evidence>
<dbReference type="Gene3D" id="2.60.40.1120">
    <property type="entry name" value="Carboxypeptidase-like, regulatory domain"/>
    <property type="match status" value="1"/>
</dbReference>
<evidence type="ECO:0000256" key="7">
    <source>
        <dbReference type="ARBA" id="ARBA00023004"/>
    </source>
</evidence>
<dbReference type="Gene3D" id="2.170.130.10">
    <property type="entry name" value="TonB-dependent receptor, plug domain"/>
    <property type="match status" value="1"/>
</dbReference>
<keyword evidence="5 12" id="KW-0812">Transmembrane</keyword>
<keyword evidence="6" id="KW-0732">Signal</keyword>
<dbReference type="Proteomes" id="UP000501802">
    <property type="component" value="Chromosome"/>
</dbReference>
<gene>
    <name evidence="16" type="ORF">G8759_27555</name>
</gene>
<dbReference type="GO" id="GO:0015344">
    <property type="term" value="F:siderophore uptake transmembrane transporter activity"/>
    <property type="evidence" value="ECO:0007669"/>
    <property type="project" value="TreeGrafter"/>
</dbReference>
<feature type="domain" description="TonB-dependent receptor plug" evidence="15">
    <location>
        <begin position="117"/>
        <end position="222"/>
    </location>
</feature>
<dbReference type="PROSITE" id="PS52016">
    <property type="entry name" value="TONB_DEPENDENT_REC_3"/>
    <property type="match status" value="1"/>
</dbReference>
<evidence type="ECO:0000256" key="9">
    <source>
        <dbReference type="ARBA" id="ARBA00023077"/>
    </source>
</evidence>
<dbReference type="InterPro" id="IPR036942">
    <property type="entry name" value="Beta-barrel_TonB_sf"/>
</dbReference>
<comment type="similarity">
    <text evidence="12 13">Belongs to the TonB-dependent receptor family.</text>
</comment>
<keyword evidence="7" id="KW-0408">Iron</keyword>
<keyword evidence="4" id="KW-0410">Iron transport</keyword>
<dbReference type="InterPro" id="IPR000531">
    <property type="entry name" value="Beta-barrel_TonB"/>
</dbReference>
<keyword evidence="17" id="KW-1185">Reference proteome</keyword>
<keyword evidence="2 12" id="KW-0813">Transport</keyword>
<feature type="domain" description="TonB-dependent receptor-like beta-barrel" evidence="14">
    <location>
        <begin position="332"/>
        <end position="744"/>
    </location>
</feature>
<name>A0A6G9AUU9_9BACT</name>
<accession>A0A6G9AUU9</accession>
<keyword evidence="16" id="KW-0675">Receptor</keyword>
<dbReference type="GO" id="GO:0009279">
    <property type="term" value="C:cell outer membrane"/>
    <property type="evidence" value="ECO:0007669"/>
    <property type="project" value="UniProtKB-SubCell"/>
</dbReference>
<dbReference type="RefSeq" id="WP_167215713.1">
    <property type="nucleotide sequence ID" value="NZ_CP050063.1"/>
</dbReference>
<dbReference type="InterPro" id="IPR037066">
    <property type="entry name" value="Plug_dom_sf"/>
</dbReference>
<dbReference type="Pfam" id="PF07715">
    <property type="entry name" value="Plug"/>
    <property type="match status" value="1"/>
</dbReference>